<dbReference type="GO" id="GO:0046872">
    <property type="term" value="F:metal ion binding"/>
    <property type="evidence" value="ECO:0007669"/>
    <property type="project" value="UniProtKB-KW"/>
</dbReference>
<dbReference type="OrthoDB" id="7202371at2759"/>
<dbReference type="InParanoid" id="A0A0C2YZL0"/>
<evidence type="ECO:0000256" key="8">
    <source>
        <dbReference type="ARBA" id="ARBA00022729"/>
    </source>
</evidence>
<evidence type="ECO:0000256" key="11">
    <source>
        <dbReference type="ARBA" id="ARBA00047764"/>
    </source>
</evidence>
<dbReference type="GO" id="GO:0006154">
    <property type="term" value="P:adenosine catabolic process"/>
    <property type="evidence" value="ECO:0007669"/>
    <property type="project" value="InterPro"/>
</dbReference>
<dbReference type="SUPFAM" id="SSF51556">
    <property type="entry name" value="Metallo-dependent hydrolases"/>
    <property type="match status" value="1"/>
</dbReference>
<gene>
    <name evidence="13" type="ORF">SCLCIDRAFT_135589</name>
</gene>
<dbReference type="GO" id="GO:0046103">
    <property type="term" value="P:inosine biosynthetic process"/>
    <property type="evidence" value="ECO:0007669"/>
    <property type="project" value="TreeGrafter"/>
</dbReference>
<evidence type="ECO:0000256" key="3">
    <source>
        <dbReference type="ARBA" id="ARBA00006083"/>
    </source>
</evidence>
<comment type="similarity">
    <text evidence="3">Belongs to the metallo-dependent hydrolases superfamily. Adenosine and AMP deaminases family. ADGF subfamily.</text>
</comment>
<keyword evidence="7" id="KW-0479">Metal-binding</keyword>
<dbReference type="InterPro" id="IPR006650">
    <property type="entry name" value="A/AMP_deam_AS"/>
</dbReference>
<name>A0A0C2YZL0_9AGAM</name>
<dbReference type="GO" id="GO:0005615">
    <property type="term" value="C:extracellular space"/>
    <property type="evidence" value="ECO:0007669"/>
    <property type="project" value="InterPro"/>
</dbReference>
<dbReference type="STRING" id="1036808.A0A0C2YZL0"/>
<comment type="cofactor">
    <cofactor evidence="1">
        <name>Zn(2+)</name>
        <dbReference type="ChEBI" id="CHEBI:29105"/>
    </cofactor>
</comment>
<keyword evidence="10" id="KW-0862">Zinc</keyword>
<keyword evidence="8" id="KW-0732">Signal</keyword>
<dbReference type="EC" id="3.5.4.4" evidence="4"/>
<dbReference type="NCBIfam" id="TIGR01431">
    <property type="entry name" value="adm_rel"/>
    <property type="match status" value="1"/>
</dbReference>
<evidence type="ECO:0000313" key="13">
    <source>
        <dbReference type="EMBL" id="KIM55013.1"/>
    </source>
</evidence>
<dbReference type="HOGENOM" id="CLU_022829_2_0_1"/>
<evidence type="ECO:0000256" key="9">
    <source>
        <dbReference type="ARBA" id="ARBA00022801"/>
    </source>
</evidence>
<sequence>MSAVQEYEQRRAALIKADRALRIDYISLPPTEYPEHHADKLIRQIRAEEAVNIWSVEHEGVPHPYPGMEFLLAKDIIVETRLFKILKNMPKGALLHVHLDLAVDACSLLRLALLHRSIHIRSPEVITSVNLSSVVPEVKPLDPDFKAESFSLTDSTYIPDSWAPLHRARELFSKDLGGSQGFDKWVTDHMVINASAAYVTHNNNNRIWSKFRSSAHLHMGLVSYAPIWEQCIRLFLEDTIADGVMYVEARINFSPKFMIGPDGKENVPHIEWLRTFKRVVDRFKDEMEDFVDAKIIYTVIRNCDTEGLRAHLHDCLAMKKAFPGMIVGFDLVGEENSLRPLREYIEPLLQFKEHQKQEGISIPYIFHAGETCGDGTPADENLYDAILLGTKRIGHGFSLVKHPKLMQICRERRIALEVCSVSNDVLRLTGSMPMHPLPILLNNGVPVALGSDDPALFQNKGLTYDFFQALVASEVNGLLTLGYLARDSIAYSMLADAEKACLMQKWEERWSSFLRELVALYGPVCLARL</sequence>
<reference evidence="13 14" key="1">
    <citation type="submission" date="2014-04" db="EMBL/GenBank/DDBJ databases">
        <authorList>
            <consortium name="DOE Joint Genome Institute"/>
            <person name="Kuo A."/>
            <person name="Kohler A."/>
            <person name="Nagy L.G."/>
            <person name="Floudas D."/>
            <person name="Copeland A."/>
            <person name="Barry K.W."/>
            <person name="Cichocki N."/>
            <person name="Veneault-Fourrey C."/>
            <person name="LaButti K."/>
            <person name="Lindquist E.A."/>
            <person name="Lipzen A."/>
            <person name="Lundell T."/>
            <person name="Morin E."/>
            <person name="Murat C."/>
            <person name="Sun H."/>
            <person name="Tunlid A."/>
            <person name="Henrissat B."/>
            <person name="Grigoriev I.V."/>
            <person name="Hibbett D.S."/>
            <person name="Martin F."/>
            <person name="Nordberg H.P."/>
            <person name="Cantor M.N."/>
            <person name="Hua S.X."/>
        </authorList>
    </citation>
    <scope>NUCLEOTIDE SEQUENCE [LARGE SCALE GENOMIC DNA]</scope>
    <source>
        <strain evidence="13 14">Foug A</strain>
    </source>
</reference>
<evidence type="ECO:0000313" key="14">
    <source>
        <dbReference type="Proteomes" id="UP000053989"/>
    </source>
</evidence>
<dbReference type="GO" id="GO:0009168">
    <property type="term" value="P:purine ribonucleoside monophosphate biosynthetic process"/>
    <property type="evidence" value="ECO:0007669"/>
    <property type="project" value="InterPro"/>
</dbReference>
<dbReference type="Gene3D" id="3.20.20.140">
    <property type="entry name" value="Metal-dependent hydrolases"/>
    <property type="match status" value="1"/>
</dbReference>
<evidence type="ECO:0000256" key="5">
    <source>
        <dbReference type="ARBA" id="ARBA00018099"/>
    </source>
</evidence>
<evidence type="ECO:0000256" key="1">
    <source>
        <dbReference type="ARBA" id="ARBA00001947"/>
    </source>
</evidence>
<reference evidence="14" key="2">
    <citation type="submission" date="2015-01" db="EMBL/GenBank/DDBJ databases">
        <title>Evolutionary Origins and Diversification of the Mycorrhizal Mutualists.</title>
        <authorList>
            <consortium name="DOE Joint Genome Institute"/>
            <consortium name="Mycorrhizal Genomics Consortium"/>
            <person name="Kohler A."/>
            <person name="Kuo A."/>
            <person name="Nagy L.G."/>
            <person name="Floudas D."/>
            <person name="Copeland A."/>
            <person name="Barry K.W."/>
            <person name="Cichocki N."/>
            <person name="Veneault-Fourrey C."/>
            <person name="LaButti K."/>
            <person name="Lindquist E.A."/>
            <person name="Lipzen A."/>
            <person name="Lundell T."/>
            <person name="Morin E."/>
            <person name="Murat C."/>
            <person name="Riley R."/>
            <person name="Ohm R."/>
            <person name="Sun H."/>
            <person name="Tunlid A."/>
            <person name="Henrissat B."/>
            <person name="Grigoriev I.V."/>
            <person name="Hibbett D.S."/>
            <person name="Martin F."/>
        </authorList>
    </citation>
    <scope>NUCLEOTIDE SEQUENCE [LARGE SCALE GENOMIC DNA]</scope>
    <source>
        <strain evidence="14">Foug A</strain>
    </source>
</reference>
<keyword evidence="6" id="KW-0964">Secreted</keyword>
<evidence type="ECO:0000256" key="6">
    <source>
        <dbReference type="ARBA" id="ARBA00022525"/>
    </source>
</evidence>
<dbReference type="Proteomes" id="UP000053989">
    <property type="component" value="Unassembled WGS sequence"/>
</dbReference>
<evidence type="ECO:0000256" key="10">
    <source>
        <dbReference type="ARBA" id="ARBA00022833"/>
    </source>
</evidence>
<dbReference type="InterPro" id="IPR006331">
    <property type="entry name" value="ADGF"/>
</dbReference>
<dbReference type="InterPro" id="IPR006330">
    <property type="entry name" value="Ado/ade_deaminase"/>
</dbReference>
<evidence type="ECO:0000259" key="12">
    <source>
        <dbReference type="Pfam" id="PF00962"/>
    </source>
</evidence>
<dbReference type="PROSITE" id="PS00485">
    <property type="entry name" value="A_DEAMINASE"/>
    <property type="match status" value="1"/>
</dbReference>
<evidence type="ECO:0000256" key="4">
    <source>
        <dbReference type="ARBA" id="ARBA00012784"/>
    </source>
</evidence>
<proteinExistence type="inferred from homology"/>
<dbReference type="GO" id="GO:0004000">
    <property type="term" value="F:adenosine deaminase activity"/>
    <property type="evidence" value="ECO:0007669"/>
    <property type="project" value="InterPro"/>
</dbReference>
<dbReference type="InterPro" id="IPR032466">
    <property type="entry name" value="Metal_Hydrolase"/>
</dbReference>
<comment type="catalytic activity">
    <reaction evidence="11">
        <text>adenosine + H2O + H(+) = inosine + NH4(+)</text>
        <dbReference type="Rhea" id="RHEA:24408"/>
        <dbReference type="ChEBI" id="CHEBI:15377"/>
        <dbReference type="ChEBI" id="CHEBI:15378"/>
        <dbReference type="ChEBI" id="CHEBI:16335"/>
        <dbReference type="ChEBI" id="CHEBI:17596"/>
        <dbReference type="ChEBI" id="CHEBI:28938"/>
        <dbReference type="EC" id="3.5.4.4"/>
    </reaction>
</comment>
<dbReference type="AlphaFoldDB" id="A0A0C2YZL0"/>
<dbReference type="EMBL" id="KN822142">
    <property type="protein sequence ID" value="KIM55013.1"/>
    <property type="molecule type" value="Genomic_DNA"/>
</dbReference>
<organism evidence="13 14">
    <name type="scientific">Scleroderma citrinum Foug A</name>
    <dbReference type="NCBI Taxonomy" id="1036808"/>
    <lineage>
        <taxon>Eukaryota</taxon>
        <taxon>Fungi</taxon>
        <taxon>Dikarya</taxon>
        <taxon>Basidiomycota</taxon>
        <taxon>Agaricomycotina</taxon>
        <taxon>Agaricomycetes</taxon>
        <taxon>Agaricomycetidae</taxon>
        <taxon>Boletales</taxon>
        <taxon>Sclerodermatineae</taxon>
        <taxon>Sclerodermataceae</taxon>
        <taxon>Scleroderma</taxon>
    </lineage>
</organism>
<comment type="subcellular location">
    <subcellularLocation>
        <location evidence="2">Secreted</location>
    </subcellularLocation>
</comment>
<dbReference type="FunFam" id="3.20.20.140:FF:000017">
    <property type="entry name" value="Adenosine deaminase 2"/>
    <property type="match status" value="1"/>
</dbReference>
<dbReference type="PANTHER" id="PTHR11409">
    <property type="entry name" value="ADENOSINE DEAMINASE"/>
    <property type="match status" value="1"/>
</dbReference>
<evidence type="ECO:0000256" key="7">
    <source>
        <dbReference type="ARBA" id="ARBA00022723"/>
    </source>
</evidence>
<evidence type="ECO:0000256" key="2">
    <source>
        <dbReference type="ARBA" id="ARBA00004613"/>
    </source>
</evidence>
<accession>A0A0C2YZL0</accession>
<feature type="domain" description="Adenosine deaminase" evidence="12">
    <location>
        <begin position="205"/>
        <end position="505"/>
    </location>
</feature>
<dbReference type="Pfam" id="PF00962">
    <property type="entry name" value="A_deaminase"/>
    <property type="match status" value="1"/>
</dbReference>
<protein>
    <recommendedName>
        <fullName evidence="5">Adenosine deaminase</fullName>
        <ecNumber evidence="4">3.5.4.4</ecNumber>
    </recommendedName>
</protein>
<keyword evidence="9" id="KW-0378">Hydrolase</keyword>
<dbReference type="PANTHER" id="PTHR11409:SF39">
    <property type="entry name" value="ADENOSINE DEAMINASE 2"/>
    <property type="match status" value="1"/>
</dbReference>
<keyword evidence="14" id="KW-1185">Reference proteome</keyword>
<dbReference type="InterPro" id="IPR001365">
    <property type="entry name" value="A_deaminase_dom"/>
</dbReference>